<proteinExistence type="predicted"/>
<sequence length="119" mass="12868">MAADQLDRYAQWLAGQGPVPGATRGVAAGADPLFLGECPEQRAARTEEHLRQFAVLLEFERLLATVPPGMFGCNPCGVNLKFWRLWRFCQVTVCLRSVSIGTGLCSAAVAVVARHGCHV</sequence>
<dbReference type="EMBL" id="CAUYUJ010019767">
    <property type="protein sequence ID" value="CAK0893579.1"/>
    <property type="molecule type" value="Genomic_DNA"/>
</dbReference>
<keyword evidence="2" id="KW-1185">Reference proteome</keyword>
<evidence type="ECO:0000313" key="1">
    <source>
        <dbReference type="EMBL" id="CAK0893579.1"/>
    </source>
</evidence>
<evidence type="ECO:0000313" key="2">
    <source>
        <dbReference type="Proteomes" id="UP001189429"/>
    </source>
</evidence>
<accession>A0ABN9X2R2</accession>
<name>A0ABN9X2R2_9DINO</name>
<reference evidence="1" key="1">
    <citation type="submission" date="2023-10" db="EMBL/GenBank/DDBJ databases">
        <authorList>
            <person name="Chen Y."/>
            <person name="Shah S."/>
            <person name="Dougan E. K."/>
            <person name="Thang M."/>
            <person name="Chan C."/>
        </authorList>
    </citation>
    <scope>NUCLEOTIDE SEQUENCE [LARGE SCALE GENOMIC DNA]</scope>
</reference>
<protein>
    <submittedName>
        <fullName evidence="1">Uncharacterized protein</fullName>
    </submittedName>
</protein>
<comment type="caution">
    <text evidence="1">The sequence shown here is derived from an EMBL/GenBank/DDBJ whole genome shotgun (WGS) entry which is preliminary data.</text>
</comment>
<dbReference type="Proteomes" id="UP001189429">
    <property type="component" value="Unassembled WGS sequence"/>
</dbReference>
<gene>
    <name evidence="1" type="ORF">PCOR1329_LOCUS72852</name>
</gene>
<organism evidence="1 2">
    <name type="scientific">Prorocentrum cordatum</name>
    <dbReference type="NCBI Taxonomy" id="2364126"/>
    <lineage>
        <taxon>Eukaryota</taxon>
        <taxon>Sar</taxon>
        <taxon>Alveolata</taxon>
        <taxon>Dinophyceae</taxon>
        <taxon>Prorocentrales</taxon>
        <taxon>Prorocentraceae</taxon>
        <taxon>Prorocentrum</taxon>
    </lineage>
</organism>